<accession>A0ABD6C6V2</accession>
<dbReference type="PROSITE" id="PS50110">
    <property type="entry name" value="RESPONSE_REGULATORY"/>
    <property type="match status" value="1"/>
</dbReference>
<proteinExistence type="predicted"/>
<gene>
    <name evidence="4" type="ORF">ACFR9U_00380</name>
</gene>
<evidence type="ECO:0000313" key="5">
    <source>
        <dbReference type="Proteomes" id="UP001597119"/>
    </source>
</evidence>
<reference evidence="4 5" key="1">
    <citation type="journal article" date="2019" name="Int. J. Syst. Evol. Microbiol.">
        <title>The Global Catalogue of Microorganisms (GCM) 10K type strain sequencing project: providing services to taxonomists for standard genome sequencing and annotation.</title>
        <authorList>
            <consortium name="The Broad Institute Genomics Platform"/>
            <consortium name="The Broad Institute Genome Sequencing Center for Infectious Disease"/>
            <person name="Wu L."/>
            <person name="Ma J."/>
        </authorList>
    </citation>
    <scope>NUCLEOTIDE SEQUENCE [LARGE SCALE GENOMIC DNA]</scope>
    <source>
        <strain evidence="4 5">CGMCC 1.12125</strain>
    </source>
</reference>
<dbReference type="Gene3D" id="3.40.50.2300">
    <property type="match status" value="1"/>
</dbReference>
<dbReference type="Pfam" id="PF00072">
    <property type="entry name" value="Response_reg"/>
    <property type="match status" value="1"/>
</dbReference>
<keyword evidence="5" id="KW-1185">Reference proteome</keyword>
<dbReference type="InterPro" id="IPR011006">
    <property type="entry name" value="CheY-like_superfamily"/>
</dbReference>
<dbReference type="CDD" id="cd00156">
    <property type="entry name" value="REC"/>
    <property type="match status" value="1"/>
</dbReference>
<evidence type="ECO:0000313" key="4">
    <source>
        <dbReference type="EMBL" id="MFD1585421.1"/>
    </source>
</evidence>
<keyword evidence="1 2" id="KW-0597">Phosphoprotein</keyword>
<dbReference type="PANTHER" id="PTHR44591">
    <property type="entry name" value="STRESS RESPONSE REGULATOR PROTEIN 1"/>
    <property type="match status" value="1"/>
</dbReference>
<dbReference type="RefSeq" id="WP_247377724.1">
    <property type="nucleotide sequence ID" value="NZ_JALLGV010000004.1"/>
</dbReference>
<dbReference type="SUPFAM" id="SSF52172">
    <property type="entry name" value="CheY-like"/>
    <property type="match status" value="1"/>
</dbReference>
<evidence type="ECO:0000256" key="1">
    <source>
        <dbReference type="ARBA" id="ARBA00022553"/>
    </source>
</evidence>
<dbReference type="AlphaFoldDB" id="A0ABD6C6V2"/>
<organism evidence="4 5">
    <name type="scientific">Halorientalis brevis</name>
    <dbReference type="NCBI Taxonomy" id="1126241"/>
    <lineage>
        <taxon>Archaea</taxon>
        <taxon>Methanobacteriati</taxon>
        <taxon>Methanobacteriota</taxon>
        <taxon>Stenosarchaea group</taxon>
        <taxon>Halobacteria</taxon>
        <taxon>Halobacteriales</taxon>
        <taxon>Haloarculaceae</taxon>
        <taxon>Halorientalis</taxon>
    </lineage>
</organism>
<dbReference type="InterPro" id="IPR001789">
    <property type="entry name" value="Sig_transdc_resp-reg_receiver"/>
</dbReference>
<dbReference type="EMBL" id="JBHUDJ010000001">
    <property type="protein sequence ID" value="MFD1585421.1"/>
    <property type="molecule type" value="Genomic_DNA"/>
</dbReference>
<evidence type="ECO:0000256" key="2">
    <source>
        <dbReference type="PROSITE-ProRule" id="PRU00169"/>
    </source>
</evidence>
<dbReference type="Proteomes" id="UP001597119">
    <property type="component" value="Unassembled WGS sequence"/>
</dbReference>
<sequence>MVSDGADAETVRVLVVDDNPAVVDLASEYLEHTDSRFSVRTETSAAAALEQLRERNVDVDCIVSDYKMPEMNGFEFLEAVEETCADVPFILFTSQARELFEQPTPDGITEMIQKDGRRGLYSELVEHVARVAESEAT</sequence>
<comment type="caution">
    <text evidence="4">The sequence shown here is derived from an EMBL/GenBank/DDBJ whole genome shotgun (WGS) entry which is preliminary data.</text>
</comment>
<dbReference type="SMART" id="SM00448">
    <property type="entry name" value="REC"/>
    <property type="match status" value="1"/>
</dbReference>
<dbReference type="InterPro" id="IPR050595">
    <property type="entry name" value="Bact_response_regulator"/>
</dbReference>
<evidence type="ECO:0000259" key="3">
    <source>
        <dbReference type="PROSITE" id="PS50110"/>
    </source>
</evidence>
<dbReference type="PANTHER" id="PTHR44591:SF18">
    <property type="entry name" value="REGULATORY PROTEIN"/>
    <property type="match status" value="1"/>
</dbReference>
<feature type="domain" description="Response regulatory" evidence="3">
    <location>
        <begin position="12"/>
        <end position="129"/>
    </location>
</feature>
<name>A0ABD6C6V2_9EURY</name>
<protein>
    <submittedName>
        <fullName evidence="4">Response regulator</fullName>
    </submittedName>
</protein>
<feature type="modified residue" description="4-aspartylphosphate" evidence="2">
    <location>
        <position position="65"/>
    </location>
</feature>